<comment type="subcellular location">
    <subcellularLocation>
        <location evidence="4">Cytoplasm</location>
    </subcellularLocation>
    <subcellularLocation>
        <location evidence="4">Nucleus</location>
    </subcellularLocation>
</comment>
<dbReference type="PROSITE" id="PS51475">
    <property type="entry name" value="PROTEASOME_ALPHA_2"/>
    <property type="match status" value="1"/>
</dbReference>
<dbReference type="SUPFAM" id="SSF56235">
    <property type="entry name" value="N-terminal nucleophile aminohydrolases (Ntn hydrolases)"/>
    <property type="match status" value="1"/>
</dbReference>
<dbReference type="InterPro" id="IPR029055">
    <property type="entry name" value="Ntn_hydrolases_N"/>
</dbReference>
<reference evidence="8" key="1">
    <citation type="submission" date="2025-08" db="UniProtKB">
        <authorList>
            <consortium name="RefSeq"/>
        </authorList>
    </citation>
    <scope>IDENTIFICATION</scope>
    <source>
        <tissue evidence="8">Gonads</tissue>
    </source>
</reference>
<evidence type="ECO:0000313" key="7">
    <source>
        <dbReference type="Proteomes" id="UP000085678"/>
    </source>
</evidence>
<evidence type="ECO:0000256" key="5">
    <source>
        <dbReference type="SAM" id="Coils"/>
    </source>
</evidence>
<proteinExistence type="inferred from homology"/>
<keyword evidence="2 4" id="KW-0539">Nucleus</keyword>
<dbReference type="STRING" id="7574.A0A1S3HSP1"/>
<dbReference type="InterPro" id="IPR000426">
    <property type="entry name" value="Proteasome_asu_N"/>
</dbReference>
<dbReference type="Gene3D" id="3.60.20.10">
    <property type="entry name" value="Glutamine Phosphoribosylpyrophosphate, subunit 1, domain 1"/>
    <property type="match status" value="1"/>
</dbReference>
<name>A0A1S3HSP1_LINAN</name>
<dbReference type="GO" id="GO:0019773">
    <property type="term" value="C:proteasome core complex, alpha-subunit complex"/>
    <property type="evidence" value="ECO:0007669"/>
    <property type="project" value="UniProtKB-UniRule"/>
</dbReference>
<dbReference type="AlphaFoldDB" id="A0A1S3HSP1"/>
<evidence type="ECO:0000256" key="3">
    <source>
        <dbReference type="PROSITE-ProRule" id="PRU00808"/>
    </source>
</evidence>
<comment type="subunit">
    <text evidence="4">The 26S proteasome consists of a 20S proteasome core and two 19S regulatory subunits.</text>
</comment>
<keyword evidence="1 3" id="KW-0647">Proteasome</keyword>
<dbReference type="InterPro" id="IPR001353">
    <property type="entry name" value="Proteasome_sua/b"/>
</dbReference>
<sequence length="251" mass="28112">MSSTYDRAITVFSPDGHLFQVEYAQEAVKKGSTAVGVRGNDIVVLGVEKKAVAKLQEDRTVRKIALLDDHVAMAFAGLTADARILINRARIECQSHKLTVEDPVTLEYITRHLAQLKQRYTQSNGRRPFGLSTLIIGFDSDGTPHLYQTDPSGTYHEWKANAIGRSAKTVREFLEKHYTDDTAKSEHDTVKLALKALLEVVQSGGKNVELAYMKFGQPLKMMESAEVEKYIAEIEKEKEEEAEKKKQKSGK</sequence>
<dbReference type="InterPro" id="IPR050115">
    <property type="entry name" value="Proteasome_alpha"/>
</dbReference>
<dbReference type="RefSeq" id="XP_013389043.1">
    <property type="nucleotide sequence ID" value="XM_013533589.1"/>
</dbReference>
<dbReference type="Proteomes" id="UP000085678">
    <property type="component" value="Unplaced"/>
</dbReference>
<keyword evidence="7" id="KW-1185">Reference proteome</keyword>
<dbReference type="Pfam" id="PF00227">
    <property type="entry name" value="Proteasome"/>
    <property type="match status" value="1"/>
</dbReference>
<dbReference type="KEGG" id="lak:106157828"/>
<accession>A0A1S3HSP1</accession>
<evidence type="ECO:0000256" key="4">
    <source>
        <dbReference type="RuleBase" id="RU000551"/>
    </source>
</evidence>
<dbReference type="SMART" id="SM00948">
    <property type="entry name" value="Proteasome_A_N"/>
    <property type="match status" value="1"/>
</dbReference>
<comment type="similarity">
    <text evidence="3 4">Belongs to the peptidase T1A family.</text>
</comment>
<dbReference type="PANTHER" id="PTHR11599">
    <property type="entry name" value="PROTEASOME SUBUNIT ALPHA/BETA"/>
    <property type="match status" value="1"/>
</dbReference>
<feature type="domain" description="Proteasome alpha-type subunits" evidence="6">
    <location>
        <begin position="5"/>
        <end position="27"/>
    </location>
</feature>
<organism evidence="7 8">
    <name type="scientific">Lingula anatina</name>
    <name type="common">Brachiopod</name>
    <name type="synonym">Lingula unguis</name>
    <dbReference type="NCBI Taxonomy" id="7574"/>
    <lineage>
        <taxon>Eukaryota</taxon>
        <taxon>Metazoa</taxon>
        <taxon>Spiralia</taxon>
        <taxon>Lophotrochozoa</taxon>
        <taxon>Brachiopoda</taxon>
        <taxon>Linguliformea</taxon>
        <taxon>Lingulata</taxon>
        <taxon>Lingulida</taxon>
        <taxon>Linguloidea</taxon>
        <taxon>Lingulidae</taxon>
        <taxon>Lingula</taxon>
    </lineage>
</organism>
<keyword evidence="4" id="KW-0963">Cytoplasm</keyword>
<dbReference type="GeneID" id="106157828"/>
<evidence type="ECO:0000256" key="2">
    <source>
        <dbReference type="ARBA" id="ARBA00023242"/>
    </source>
</evidence>
<dbReference type="CDD" id="cd03755">
    <property type="entry name" value="proteasome_alpha_type_7"/>
    <property type="match status" value="1"/>
</dbReference>
<dbReference type="GO" id="GO:0005829">
    <property type="term" value="C:cytosol"/>
    <property type="evidence" value="ECO:0007669"/>
    <property type="project" value="UniProtKB-ARBA"/>
</dbReference>
<dbReference type="OrthoDB" id="3145928at2759"/>
<dbReference type="Pfam" id="PF10584">
    <property type="entry name" value="Proteasome_A_N"/>
    <property type="match status" value="1"/>
</dbReference>
<dbReference type="FunCoup" id="A0A1S3HSP1">
    <property type="interactions" value="1262"/>
</dbReference>
<protein>
    <recommendedName>
        <fullName evidence="4">Proteasome subunit alpha type</fullName>
    </recommendedName>
</protein>
<keyword evidence="5" id="KW-0175">Coiled coil</keyword>
<dbReference type="PROSITE" id="PS00388">
    <property type="entry name" value="PROTEASOME_ALPHA_1"/>
    <property type="match status" value="1"/>
</dbReference>
<dbReference type="GO" id="GO:0006511">
    <property type="term" value="P:ubiquitin-dependent protein catabolic process"/>
    <property type="evidence" value="ECO:0007669"/>
    <property type="project" value="InterPro"/>
</dbReference>
<dbReference type="InParanoid" id="A0A1S3HSP1"/>
<dbReference type="InterPro" id="IPR023332">
    <property type="entry name" value="Proteasome_alpha-type"/>
</dbReference>
<evidence type="ECO:0000313" key="8">
    <source>
        <dbReference type="RefSeq" id="XP_013389043.1"/>
    </source>
</evidence>
<dbReference type="FunFam" id="3.60.20.10:FF:000018">
    <property type="entry name" value="Proteasome subunit alpha type"/>
    <property type="match status" value="1"/>
</dbReference>
<dbReference type="NCBIfam" id="NF003075">
    <property type="entry name" value="PRK03996.1"/>
    <property type="match status" value="1"/>
</dbReference>
<evidence type="ECO:0000259" key="6">
    <source>
        <dbReference type="PROSITE" id="PS00388"/>
    </source>
</evidence>
<evidence type="ECO:0000256" key="1">
    <source>
        <dbReference type="ARBA" id="ARBA00022942"/>
    </source>
</evidence>
<feature type="coiled-coil region" evidence="5">
    <location>
        <begin position="220"/>
        <end position="251"/>
    </location>
</feature>
<gene>
    <name evidence="8" type="primary">LOC106157828</name>
</gene>
<dbReference type="GO" id="GO:0005634">
    <property type="term" value="C:nucleus"/>
    <property type="evidence" value="ECO:0007669"/>
    <property type="project" value="UniProtKB-SubCell"/>
</dbReference>